<dbReference type="PANTHER" id="PTHR43546">
    <property type="entry name" value="UPF0173 METAL-DEPENDENT HYDROLASE MJ1163-RELATED"/>
    <property type="match status" value="1"/>
</dbReference>
<reference evidence="3 4" key="1">
    <citation type="submission" date="2016-10" db="EMBL/GenBank/DDBJ databases">
        <authorList>
            <person name="de Groot N.N."/>
        </authorList>
    </citation>
    <scope>NUCLEOTIDE SEQUENCE [LARGE SCALE GENOMIC DNA]</scope>
    <source>
        <strain evidence="3 4">CGMCC 1.7054</strain>
    </source>
</reference>
<organism evidence="3 4">
    <name type="scientific">Micrococcus terreus</name>
    <dbReference type="NCBI Taxonomy" id="574650"/>
    <lineage>
        <taxon>Bacteria</taxon>
        <taxon>Bacillati</taxon>
        <taxon>Actinomycetota</taxon>
        <taxon>Actinomycetes</taxon>
        <taxon>Micrococcales</taxon>
        <taxon>Micrococcaceae</taxon>
        <taxon>Micrococcus</taxon>
    </lineage>
</organism>
<evidence type="ECO:0000313" key="3">
    <source>
        <dbReference type="EMBL" id="SFV21255.1"/>
    </source>
</evidence>
<gene>
    <name evidence="3" type="ORF">SAMN04487966_102263</name>
</gene>
<dbReference type="EMBL" id="FPCG01000002">
    <property type="protein sequence ID" value="SFV21255.1"/>
    <property type="molecule type" value="Genomic_DNA"/>
</dbReference>
<protein>
    <submittedName>
        <fullName evidence="3">L-ascorbate metabolism protein UlaG, beta-lactamase superfamily</fullName>
    </submittedName>
</protein>
<dbReference type="Gene3D" id="3.60.15.10">
    <property type="entry name" value="Ribonuclease Z/Hydroxyacylglutathione hydrolase-like"/>
    <property type="match status" value="1"/>
</dbReference>
<evidence type="ECO:0000313" key="4">
    <source>
        <dbReference type="Proteomes" id="UP000198881"/>
    </source>
</evidence>
<dbReference type="AlphaFoldDB" id="A0A1I7MH59"/>
<dbReference type="InterPro" id="IPR001279">
    <property type="entry name" value="Metallo-B-lactamas"/>
</dbReference>
<keyword evidence="4" id="KW-1185">Reference proteome</keyword>
<accession>A0A1I7MH59</accession>
<sequence>MSTTDSAPVATQASAAGALTLTKLGHACVRVEKDGQVLVLDPGVFTEVPAALEGADHILITHEHADHVDDAPVLAHLAAHSNVQLHAPQAAADRLRSAVVQAGAETGQVHTVVPGESFQAAGFRVDTVGGDHAMIHMEIPRVDNIGYVLDGAVYHPGDCFAVPGEHRPATVLVPLNAPWAKVSESIDFLRLMAARGARQLIPVHDGLLSEHGHGIYLKLTGGFAQANGAELTRLQVGESVQVPGGGTGQDLPTTATPGARA</sequence>
<feature type="domain" description="Metallo-beta-lactamase" evidence="2">
    <location>
        <begin position="25"/>
        <end position="204"/>
    </location>
</feature>
<dbReference type="SMART" id="SM00849">
    <property type="entry name" value="Lactamase_B"/>
    <property type="match status" value="1"/>
</dbReference>
<dbReference type="STRING" id="574650.SAMN04487966_102263"/>
<dbReference type="RefSeq" id="WP_245760576.1">
    <property type="nucleotide sequence ID" value="NZ_FPCG01000002.1"/>
</dbReference>
<proteinExistence type="predicted"/>
<dbReference type="Proteomes" id="UP000198881">
    <property type="component" value="Unassembled WGS sequence"/>
</dbReference>
<feature type="region of interest" description="Disordered" evidence="1">
    <location>
        <begin position="240"/>
        <end position="261"/>
    </location>
</feature>
<evidence type="ECO:0000256" key="1">
    <source>
        <dbReference type="SAM" id="MobiDB-lite"/>
    </source>
</evidence>
<dbReference type="PANTHER" id="PTHR43546:SF3">
    <property type="entry name" value="UPF0173 METAL-DEPENDENT HYDROLASE MJ1163"/>
    <property type="match status" value="1"/>
</dbReference>
<dbReference type="SUPFAM" id="SSF56281">
    <property type="entry name" value="Metallo-hydrolase/oxidoreductase"/>
    <property type="match status" value="1"/>
</dbReference>
<evidence type="ECO:0000259" key="2">
    <source>
        <dbReference type="SMART" id="SM00849"/>
    </source>
</evidence>
<name>A0A1I7MH59_9MICC</name>
<dbReference type="Pfam" id="PF13483">
    <property type="entry name" value="Lactamase_B_3"/>
    <property type="match status" value="1"/>
</dbReference>
<feature type="compositionally biased region" description="Polar residues" evidence="1">
    <location>
        <begin position="250"/>
        <end position="261"/>
    </location>
</feature>
<dbReference type="InterPro" id="IPR050114">
    <property type="entry name" value="UPF0173_UPF0282_UlaG_hydrolase"/>
</dbReference>
<dbReference type="InterPro" id="IPR036866">
    <property type="entry name" value="RibonucZ/Hydroxyglut_hydro"/>
</dbReference>